<dbReference type="EMBL" id="CP099490">
    <property type="protein sequence ID" value="USQ76313.1"/>
    <property type="molecule type" value="Genomic_DNA"/>
</dbReference>
<dbReference type="PRINTS" id="PR00164">
    <property type="entry name" value="ABC2TRNSPORT"/>
</dbReference>
<evidence type="ECO:0000256" key="6">
    <source>
        <dbReference type="ARBA" id="ARBA00022692"/>
    </source>
</evidence>
<dbReference type="InterPro" id="IPR013525">
    <property type="entry name" value="ABC2_TM"/>
</dbReference>
<evidence type="ECO:0000256" key="5">
    <source>
        <dbReference type="ARBA" id="ARBA00022519"/>
    </source>
</evidence>
<evidence type="ECO:0000256" key="3">
    <source>
        <dbReference type="ARBA" id="ARBA00022448"/>
    </source>
</evidence>
<keyword evidence="4 10" id="KW-1003">Cell membrane</keyword>
<feature type="transmembrane region" description="Helical" evidence="10">
    <location>
        <begin position="220"/>
        <end position="248"/>
    </location>
</feature>
<dbReference type="PROSITE" id="PS51012">
    <property type="entry name" value="ABC_TM2"/>
    <property type="match status" value="1"/>
</dbReference>
<evidence type="ECO:0000313" key="13">
    <source>
        <dbReference type="Proteomes" id="UP001056535"/>
    </source>
</evidence>
<dbReference type="Proteomes" id="UP001056535">
    <property type="component" value="Chromosome"/>
</dbReference>
<dbReference type="InterPro" id="IPR000412">
    <property type="entry name" value="ABC_2_transport"/>
</dbReference>
<protein>
    <recommendedName>
        <fullName evidence="10">Transport permease protein</fullName>
    </recommendedName>
</protein>
<keyword evidence="5" id="KW-0997">Cell inner membrane</keyword>
<evidence type="ECO:0000313" key="12">
    <source>
        <dbReference type="EMBL" id="USQ76313.1"/>
    </source>
</evidence>
<feature type="transmembrane region" description="Helical" evidence="10">
    <location>
        <begin position="101"/>
        <end position="123"/>
    </location>
</feature>
<name>A0ABY4YHY3_9MICO</name>
<feature type="transmembrane region" description="Helical" evidence="10">
    <location>
        <begin position="268"/>
        <end position="289"/>
    </location>
</feature>
<dbReference type="PANTHER" id="PTHR30413:SF8">
    <property type="entry name" value="TRANSPORT PERMEASE PROTEIN"/>
    <property type="match status" value="1"/>
</dbReference>
<feature type="transmembrane region" description="Helical" evidence="10">
    <location>
        <begin position="143"/>
        <end position="166"/>
    </location>
</feature>
<keyword evidence="3 10" id="KW-0813">Transport</keyword>
<evidence type="ECO:0000256" key="4">
    <source>
        <dbReference type="ARBA" id="ARBA00022475"/>
    </source>
</evidence>
<organism evidence="12 13">
    <name type="scientific">Ornithinimicrobium cryptoxanthini</name>
    <dbReference type="NCBI Taxonomy" id="2934161"/>
    <lineage>
        <taxon>Bacteria</taxon>
        <taxon>Bacillati</taxon>
        <taxon>Actinomycetota</taxon>
        <taxon>Actinomycetes</taxon>
        <taxon>Micrococcales</taxon>
        <taxon>Ornithinimicrobiaceae</taxon>
        <taxon>Ornithinimicrobium</taxon>
    </lineage>
</organism>
<comment type="similarity">
    <text evidence="2 10">Belongs to the ABC-2 integral membrane protein family.</text>
</comment>
<keyword evidence="9" id="KW-0046">Antibiotic resistance</keyword>
<evidence type="ECO:0000256" key="10">
    <source>
        <dbReference type="RuleBase" id="RU361157"/>
    </source>
</evidence>
<keyword evidence="8 10" id="KW-0472">Membrane</keyword>
<keyword evidence="6 10" id="KW-0812">Transmembrane</keyword>
<feature type="transmembrane region" description="Helical" evidence="10">
    <location>
        <begin position="68"/>
        <end position="89"/>
    </location>
</feature>
<dbReference type="InterPro" id="IPR047817">
    <property type="entry name" value="ABC2_TM_bact-type"/>
</dbReference>
<proteinExistence type="inferred from homology"/>
<evidence type="ECO:0000256" key="1">
    <source>
        <dbReference type="ARBA" id="ARBA00004429"/>
    </source>
</evidence>
<reference evidence="12" key="1">
    <citation type="submission" date="2022-06" db="EMBL/GenBank/DDBJ databases">
        <title>Ornithinimicrobium JY.X270.</title>
        <authorList>
            <person name="Huang Y."/>
        </authorList>
    </citation>
    <scope>NUCLEOTIDE SEQUENCE</scope>
    <source>
        <strain evidence="12">JY.X270</strain>
    </source>
</reference>
<accession>A0ABY4YHY3</accession>
<evidence type="ECO:0000256" key="7">
    <source>
        <dbReference type="ARBA" id="ARBA00022989"/>
    </source>
</evidence>
<dbReference type="PANTHER" id="PTHR30413">
    <property type="entry name" value="INNER MEMBRANE TRANSPORT PERMEASE"/>
    <property type="match status" value="1"/>
</dbReference>
<keyword evidence="13" id="KW-1185">Reference proteome</keyword>
<evidence type="ECO:0000259" key="11">
    <source>
        <dbReference type="PROSITE" id="PS51012"/>
    </source>
</evidence>
<evidence type="ECO:0000256" key="2">
    <source>
        <dbReference type="ARBA" id="ARBA00007783"/>
    </source>
</evidence>
<evidence type="ECO:0000256" key="9">
    <source>
        <dbReference type="ARBA" id="ARBA00023251"/>
    </source>
</evidence>
<feature type="domain" description="ABC transmembrane type-2" evidence="11">
    <location>
        <begin position="69"/>
        <end position="291"/>
    </location>
</feature>
<keyword evidence="7 10" id="KW-1133">Transmembrane helix</keyword>
<comment type="subcellular location">
    <subcellularLocation>
        <location evidence="1">Cell inner membrane</location>
        <topology evidence="1">Multi-pass membrane protein</topology>
    </subcellularLocation>
    <subcellularLocation>
        <location evidence="10">Cell membrane</location>
        <topology evidence="10">Multi-pass membrane protein</topology>
    </subcellularLocation>
</comment>
<sequence length="298" mass="32626">MTQGGPDHQGSLPGLSAQEAAALAGRHGLEHVGVRPPLPVYVRDLFRHRHFIWTMSEAGFISRHQNNYLGLFWSVLNPLLLGAAYYLIFGLLLETTRGVDNFIAFLTAGLFTFIFISAGFNYAAKSMVDSTGLVRALRFPRAILPISVSITELIATVPAFLILLVLCLATGEDPSVKWLLFPVALLIVGLITLGIGLIAARIVHAARDVGNLIPLLTRMLRYVSGIFFPIANYAGEGWISVVLLYQPIAVSLQMVRESLMGEFPLDPVTWVVSLAWGVLLTGIGFVFFWRAEATYGRA</sequence>
<evidence type="ECO:0000256" key="8">
    <source>
        <dbReference type="ARBA" id="ARBA00023136"/>
    </source>
</evidence>
<feature type="transmembrane region" description="Helical" evidence="10">
    <location>
        <begin position="178"/>
        <end position="200"/>
    </location>
</feature>
<dbReference type="RefSeq" id="WP_252621008.1">
    <property type="nucleotide sequence ID" value="NZ_CP099490.1"/>
</dbReference>
<gene>
    <name evidence="12" type="ORF">NF557_17280</name>
</gene>
<dbReference type="Pfam" id="PF01061">
    <property type="entry name" value="ABC2_membrane"/>
    <property type="match status" value="1"/>
</dbReference>